<dbReference type="Pfam" id="PF04326">
    <property type="entry name" value="SLFN_AlbA_2"/>
    <property type="match status" value="1"/>
</dbReference>
<name>A0A7I7TCR7_9MYCO</name>
<organism evidence="2 3">
    <name type="scientific">Mycolicibacterium helvum</name>
    <dbReference type="NCBI Taxonomy" id="1534349"/>
    <lineage>
        <taxon>Bacteria</taxon>
        <taxon>Bacillati</taxon>
        <taxon>Actinomycetota</taxon>
        <taxon>Actinomycetes</taxon>
        <taxon>Mycobacteriales</taxon>
        <taxon>Mycobacteriaceae</taxon>
        <taxon>Mycolicibacterium</taxon>
    </lineage>
</organism>
<dbReference type="AlphaFoldDB" id="A0A7I7TCR7"/>
<dbReference type="InterPro" id="IPR038461">
    <property type="entry name" value="Schlafen_AlbA_2_dom_sf"/>
</dbReference>
<dbReference type="Proteomes" id="UP000467148">
    <property type="component" value="Chromosome"/>
</dbReference>
<dbReference type="RefSeq" id="WP_163750792.1">
    <property type="nucleotide sequence ID" value="NZ_AP022596.1"/>
</dbReference>
<reference evidence="2 3" key="1">
    <citation type="journal article" date="2019" name="Emerg. Microbes Infect.">
        <title>Comprehensive subspecies identification of 175 nontuberculous mycobacteria species based on 7547 genomic profiles.</title>
        <authorList>
            <person name="Matsumoto Y."/>
            <person name="Kinjo T."/>
            <person name="Motooka D."/>
            <person name="Nabeya D."/>
            <person name="Jung N."/>
            <person name="Uechi K."/>
            <person name="Horii T."/>
            <person name="Iida T."/>
            <person name="Fujita J."/>
            <person name="Nakamura S."/>
        </authorList>
    </citation>
    <scope>NUCLEOTIDE SEQUENCE [LARGE SCALE GENOMIC DNA]</scope>
    <source>
        <strain evidence="2 3">JCM 30396</strain>
    </source>
</reference>
<dbReference type="Gene3D" id="3.30.950.30">
    <property type="entry name" value="Schlafen, AAA domain"/>
    <property type="match status" value="1"/>
</dbReference>
<keyword evidence="3" id="KW-1185">Reference proteome</keyword>
<dbReference type="EMBL" id="AP022596">
    <property type="protein sequence ID" value="BBY66820.1"/>
    <property type="molecule type" value="Genomic_DNA"/>
</dbReference>
<dbReference type="KEGG" id="mhev:MHEL_50630"/>
<sequence>MQNFPRLAKLFGCQLDKLDEPAIRAAIAARIPEGDDLDFKQAHHDEPDELAKDVAAFANSRGGLLVLGVAEDDGCASFAKPVDISDQIQRHIQQVMASRIHPFVHGVELRAIPTPQAGHGFLLLIVPASSQAPHAVVEPGSDGSLRYPVRAGTTTRWLSEHELSVRYADRFQSKSAASTRLDEIHTEGLARIAGWRSPWLAVSVAPLVLGSRGVGSERLAAEIGFTHSVWAPIATSPFRNGQAVSGRLVAGRARAILTEHIGYAGRSEHPHAELYYNGAGFAATDRDHKLANDGALVAAGKDPSADAILQDALEVQLLALLWMLAQHAADTGAAGELLVRAHQLPRQQTGSGRVVTPAQMWEPTSFAADDNWNVYTIADGSFLMPHQTQPVDTTVFLDELVGNERRTVQVAYDIAADLLGDFGVPEPMILRPDGELNVRRLHTSRKDAITAWAEPLGLAAPPTV</sequence>
<proteinExistence type="predicted"/>
<evidence type="ECO:0000259" key="1">
    <source>
        <dbReference type="Pfam" id="PF04326"/>
    </source>
</evidence>
<accession>A0A7I7TCR7</accession>
<gene>
    <name evidence="2" type="ORF">MHEL_50630</name>
</gene>
<evidence type="ECO:0000313" key="3">
    <source>
        <dbReference type="Proteomes" id="UP000467148"/>
    </source>
</evidence>
<evidence type="ECO:0000313" key="2">
    <source>
        <dbReference type="EMBL" id="BBY66820.1"/>
    </source>
</evidence>
<dbReference type="InterPro" id="IPR007421">
    <property type="entry name" value="Schlafen_AlbA_2_dom"/>
</dbReference>
<protein>
    <recommendedName>
        <fullName evidence="1">Schlafen AlbA-2 domain-containing protein</fullName>
    </recommendedName>
</protein>
<feature type="domain" description="Schlafen AlbA-2" evidence="1">
    <location>
        <begin position="33"/>
        <end position="155"/>
    </location>
</feature>